<dbReference type="EMBL" id="CAEX01001655">
    <property type="protein sequence ID" value="CCD18680.1"/>
    <property type="molecule type" value="Genomic_DNA"/>
</dbReference>
<organism evidence="1 2">
    <name type="scientific">Trypanosoma vivax (strain Y486)</name>
    <dbReference type="NCBI Taxonomy" id="1055687"/>
    <lineage>
        <taxon>Eukaryota</taxon>
        <taxon>Discoba</taxon>
        <taxon>Euglenozoa</taxon>
        <taxon>Kinetoplastea</taxon>
        <taxon>Metakinetoplastina</taxon>
        <taxon>Trypanosomatida</taxon>
        <taxon>Trypanosomatidae</taxon>
        <taxon>Trypanosoma</taxon>
        <taxon>Duttonella</taxon>
    </lineage>
</organism>
<sequence length="249" mass="26478">MPTVMALGAARVFHANTTAHRFTLPTAFVPSRFCALTHAARSLFFLVREQGKPCPSAVPTAGSFLALRHILCPCSARIVPSHALATHAAQNCCVARPTPIPHTHKQTPLALGKTSGRPLTRGARRKAQLVRLSSSCSASALFPFSPRPKPVPTESSQASLSCVSPLGARVAPLGVDRTPTPPSQSRVSSVVPPVRRNFRSLSTLRVSHESVHFDPISVVGDALADLLADPAPVGEMPITNFHTRASSRE</sequence>
<dbReference type="AlphaFoldDB" id="F9WMC7"/>
<gene>
    <name evidence="1" type="ORF">TvY486_0013880</name>
</gene>
<evidence type="ECO:0000313" key="1">
    <source>
        <dbReference type="EMBL" id="CCD18680.1"/>
    </source>
</evidence>
<keyword evidence="2" id="KW-1185">Reference proteome</keyword>
<accession>F9WMC7</accession>
<proteinExistence type="predicted"/>
<protein>
    <submittedName>
        <fullName evidence="1">Uncharacterized protein</fullName>
    </submittedName>
</protein>
<evidence type="ECO:0000313" key="2">
    <source>
        <dbReference type="Proteomes" id="UP000009027"/>
    </source>
</evidence>
<dbReference type="Proteomes" id="UP000009027">
    <property type="component" value="Unassembled WGS sequence"/>
</dbReference>
<reference evidence="1 2" key="1">
    <citation type="journal article" date="2012" name="Proc. Natl. Acad. Sci. U.S.A.">
        <title>Antigenic diversity is generated by distinct evolutionary mechanisms in African trypanosome species.</title>
        <authorList>
            <person name="Jackson A.P."/>
            <person name="Berry A."/>
            <person name="Aslett M."/>
            <person name="Allison H.C."/>
            <person name="Burton P."/>
            <person name="Vavrova-Anderson J."/>
            <person name="Brown R."/>
            <person name="Browne H."/>
            <person name="Corton N."/>
            <person name="Hauser H."/>
            <person name="Gamble J."/>
            <person name="Gilderthorp R."/>
            <person name="Marcello L."/>
            <person name="McQuillan J."/>
            <person name="Otto T.D."/>
            <person name="Quail M.A."/>
            <person name="Sanders M.J."/>
            <person name="van Tonder A."/>
            <person name="Ginger M.L."/>
            <person name="Field M.C."/>
            <person name="Barry J.D."/>
            <person name="Hertz-Fowler C."/>
            <person name="Berriman M."/>
        </authorList>
    </citation>
    <scope>NUCLEOTIDE SEQUENCE</scope>
    <source>
        <strain evidence="1 2">Y486</strain>
    </source>
</reference>
<dbReference type="VEuPathDB" id="TriTrypDB:TvY486_0013880"/>
<name>F9WMC7_TRYVY</name>